<dbReference type="RefSeq" id="XP_032323757.1">
    <property type="nucleotide sequence ID" value="XM_032467866.1"/>
</dbReference>
<feature type="compositionally biased region" description="Low complexity" evidence="1">
    <location>
        <begin position="139"/>
        <end position="150"/>
    </location>
</feature>
<keyword evidence="2" id="KW-1185">Reference proteome</keyword>
<dbReference type="GeneID" id="116659824"/>
<proteinExistence type="predicted"/>
<feature type="compositionally biased region" description="Basic residues" evidence="1">
    <location>
        <begin position="48"/>
        <end position="58"/>
    </location>
</feature>
<dbReference type="RefSeq" id="XP_032323758.1">
    <property type="nucleotide sequence ID" value="XM_032467867.1"/>
</dbReference>
<dbReference type="AlphaFoldDB" id="A0A8B8S294"/>
<protein>
    <submittedName>
        <fullName evidence="3 4">Translation initiation factor IF-2-like</fullName>
    </submittedName>
</protein>
<organism evidence="2 3">
    <name type="scientific">Camelus ferus</name>
    <name type="common">Wild bactrian camel</name>
    <name type="synonym">Camelus bactrianus ferus</name>
    <dbReference type="NCBI Taxonomy" id="419612"/>
    <lineage>
        <taxon>Eukaryota</taxon>
        <taxon>Metazoa</taxon>
        <taxon>Chordata</taxon>
        <taxon>Craniata</taxon>
        <taxon>Vertebrata</taxon>
        <taxon>Euteleostomi</taxon>
        <taxon>Mammalia</taxon>
        <taxon>Eutheria</taxon>
        <taxon>Laurasiatheria</taxon>
        <taxon>Artiodactyla</taxon>
        <taxon>Tylopoda</taxon>
        <taxon>Camelidae</taxon>
        <taxon>Camelus</taxon>
    </lineage>
</organism>
<feature type="compositionally biased region" description="Gly residues" evidence="1">
    <location>
        <begin position="111"/>
        <end position="127"/>
    </location>
</feature>
<evidence type="ECO:0000313" key="2">
    <source>
        <dbReference type="Proteomes" id="UP000694856"/>
    </source>
</evidence>
<sequence length="240" mass="25844">MRSNPSVYSRRFVRELQSSLHVWSIAQAQGPQVNQKVDGRGGGVKTHLAGRRERRKRERQVQEGQRRQRTAGRSHGKSRGVRGEEAKLGSAEKGREVGMQMPAGSAEAAGGRAGGHGGGGGEQGGEGTGRRRGGERGAPRAGRPGRGSRAAGRRARGGFRRTSCDNTPPARRGARAARPQARAGRQRAPATHTHTKPRRRSFKGRAPASQPAAFLPDTGDSLRLELLEKPFKENGIPFLY</sequence>
<dbReference type="KEGG" id="cfr:116659824"/>
<feature type="compositionally biased region" description="Basic residues" evidence="1">
    <location>
        <begin position="193"/>
        <end position="203"/>
    </location>
</feature>
<feature type="compositionally biased region" description="Basic residues" evidence="1">
    <location>
        <begin position="67"/>
        <end position="80"/>
    </location>
</feature>
<accession>A0A8B8S294</accession>
<feature type="compositionally biased region" description="Low complexity" evidence="1">
    <location>
        <begin position="168"/>
        <end position="190"/>
    </location>
</feature>
<reference evidence="3 4" key="1">
    <citation type="submission" date="2025-04" db="UniProtKB">
        <authorList>
            <consortium name="RefSeq"/>
        </authorList>
    </citation>
    <scope>IDENTIFICATION</scope>
    <source>
        <tissue evidence="3 4">Ear skin</tissue>
    </source>
</reference>
<evidence type="ECO:0000256" key="1">
    <source>
        <dbReference type="SAM" id="MobiDB-lite"/>
    </source>
</evidence>
<dbReference type="Proteomes" id="UP000694856">
    <property type="component" value="Chromosome 25"/>
</dbReference>
<name>A0A8B8S294_CAMFR</name>
<feature type="compositionally biased region" description="Basic and acidic residues" evidence="1">
    <location>
        <begin position="81"/>
        <end position="96"/>
    </location>
</feature>
<feature type="compositionally biased region" description="Basic and acidic residues" evidence="1">
    <location>
        <begin position="128"/>
        <end position="138"/>
    </location>
</feature>
<feature type="region of interest" description="Disordered" evidence="1">
    <location>
        <begin position="30"/>
        <end position="219"/>
    </location>
</feature>
<gene>
    <name evidence="3 4" type="primary">LOC116659824</name>
</gene>
<evidence type="ECO:0000313" key="4">
    <source>
        <dbReference type="RefSeq" id="XP_032323758.1"/>
    </source>
</evidence>
<evidence type="ECO:0000313" key="3">
    <source>
        <dbReference type="RefSeq" id="XP_032323757.1"/>
    </source>
</evidence>